<evidence type="ECO:0008006" key="3">
    <source>
        <dbReference type="Google" id="ProtNLM"/>
    </source>
</evidence>
<dbReference type="CDD" id="cd20169">
    <property type="entry name" value="Peptidase_M90_mtfA"/>
    <property type="match status" value="1"/>
</dbReference>
<evidence type="ECO:0000313" key="2">
    <source>
        <dbReference type="Proteomes" id="UP000294887"/>
    </source>
</evidence>
<dbReference type="PANTHER" id="PTHR30164">
    <property type="entry name" value="MTFA PEPTIDASE"/>
    <property type="match status" value="1"/>
</dbReference>
<name>A0A4R1F3C4_9GAMM</name>
<dbReference type="OrthoDB" id="9786424at2"/>
<dbReference type="AlphaFoldDB" id="A0A4R1F3C4"/>
<dbReference type="Pfam" id="PF06167">
    <property type="entry name" value="Peptidase_M90"/>
    <property type="match status" value="1"/>
</dbReference>
<gene>
    <name evidence="1" type="ORF">EV695_0585</name>
</gene>
<dbReference type="EMBL" id="SMFQ01000002">
    <property type="protein sequence ID" value="TCJ88727.1"/>
    <property type="molecule type" value="Genomic_DNA"/>
</dbReference>
<comment type="caution">
    <text evidence="1">The sequence shown here is derived from an EMBL/GenBank/DDBJ whole genome shotgun (WGS) entry which is preliminary data.</text>
</comment>
<dbReference type="InterPro" id="IPR024079">
    <property type="entry name" value="MetalloPept_cat_dom_sf"/>
</dbReference>
<organism evidence="1 2">
    <name type="scientific">Cocleimonas flava</name>
    <dbReference type="NCBI Taxonomy" id="634765"/>
    <lineage>
        <taxon>Bacteria</taxon>
        <taxon>Pseudomonadati</taxon>
        <taxon>Pseudomonadota</taxon>
        <taxon>Gammaproteobacteria</taxon>
        <taxon>Thiotrichales</taxon>
        <taxon>Thiotrichaceae</taxon>
        <taxon>Cocleimonas</taxon>
    </lineage>
</organism>
<dbReference type="SUPFAM" id="SSF55486">
    <property type="entry name" value="Metalloproteases ('zincins'), catalytic domain"/>
    <property type="match status" value="1"/>
</dbReference>
<dbReference type="Gene3D" id="3.40.390.10">
    <property type="entry name" value="Collagenase (Catalytic Domain)"/>
    <property type="match status" value="1"/>
</dbReference>
<dbReference type="Proteomes" id="UP000294887">
    <property type="component" value="Unassembled WGS sequence"/>
</dbReference>
<dbReference type="InterPro" id="IPR042252">
    <property type="entry name" value="MtfA_N"/>
</dbReference>
<sequence length="258" mass="30183">MFDLIRKFKEEFILRKHLVDDALWLKAINKIQILKSLKPRELARLKRLSSLFIYEKTFTGIRGFVVDDEKKLMIAAQACLPILNLNMSYYDGWIEIVVYPDNFVVYRNVTDNFGLVHETSSALSGEAWSRGPVILAWTDVERDSLHNHPGHNVVIHEFTHKLDMLNGRANGMPPLHPKMHRKQWTDSLSHAYDILVNQIENFEPTTINEYAATNPAEFFAVISEYFFTAPEILFEYCAEVYKQLVLFYKQDYLKLDKY</sequence>
<keyword evidence="2" id="KW-1185">Reference proteome</keyword>
<dbReference type="PANTHER" id="PTHR30164:SF2">
    <property type="entry name" value="PROTEIN MTFA"/>
    <property type="match status" value="1"/>
</dbReference>
<dbReference type="GO" id="GO:0008237">
    <property type="term" value="F:metallopeptidase activity"/>
    <property type="evidence" value="ECO:0007669"/>
    <property type="project" value="InterPro"/>
</dbReference>
<dbReference type="GO" id="GO:0005829">
    <property type="term" value="C:cytosol"/>
    <property type="evidence" value="ECO:0007669"/>
    <property type="project" value="TreeGrafter"/>
</dbReference>
<reference evidence="1 2" key="1">
    <citation type="submission" date="2019-03" db="EMBL/GenBank/DDBJ databases">
        <title>Genomic Encyclopedia of Type Strains, Phase IV (KMG-IV): sequencing the most valuable type-strain genomes for metagenomic binning, comparative biology and taxonomic classification.</title>
        <authorList>
            <person name="Goeker M."/>
        </authorList>
    </citation>
    <scope>NUCLEOTIDE SEQUENCE [LARGE SCALE GENOMIC DNA]</scope>
    <source>
        <strain evidence="1 2">DSM 24830</strain>
    </source>
</reference>
<dbReference type="RefSeq" id="WP_131904404.1">
    <property type="nucleotide sequence ID" value="NZ_BAAAFU010000008.1"/>
</dbReference>
<protein>
    <recommendedName>
        <fullName evidence="3">Zinc-dependent peptidase</fullName>
    </recommendedName>
</protein>
<proteinExistence type="predicted"/>
<dbReference type="InterPro" id="IPR010384">
    <property type="entry name" value="MtfA_fam"/>
</dbReference>
<accession>A0A4R1F3C4</accession>
<dbReference type="GO" id="GO:0004177">
    <property type="term" value="F:aminopeptidase activity"/>
    <property type="evidence" value="ECO:0007669"/>
    <property type="project" value="TreeGrafter"/>
</dbReference>
<dbReference type="Gene3D" id="1.10.472.150">
    <property type="entry name" value="Glucose-regulated metallo-peptidase M90, N-terminal domain"/>
    <property type="match status" value="1"/>
</dbReference>
<evidence type="ECO:0000313" key="1">
    <source>
        <dbReference type="EMBL" id="TCJ88727.1"/>
    </source>
</evidence>